<reference evidence="3 4" key="1">
    <citation type="submission" date="2019-11" db="EMBL/GenBank/DDBJ databases">
        <authorList>
            <person name="Zheng R.K."/>
            <person name="Sun C.M."/>
        </authorList>
    </citation>
    <scope>NUCLEOTIDE SEQUENCE [LARGE SCALE GENOMIC DNA]</scope>
    <source>
        <strain evidence="3 4">WC007</strain>
    </source>
</reference>
<dbReference type="AlphaFoldDB" id="A0A6I6JXZ2"/>
<evidence type="ECO:0000259" key="2">
    <source>
        <dbReference type="PROSITE" id="PS51688"/>
    </source>
</evidence>
<protein>
    <recommendedName>
        <fullName evidence="2">Peptidase S74 domain-containing protein</fullName>
    </recommendedName>
</protein>
<dbReference type="EMBL" id="CP046401">
    <property type="protein sequence ID" value="QGY45032.1"/>
    <property type="molecule type" value="Genomic_DNA"/>
</dbReference>
<accession>A0A6I6JXZ2</accession>
<dbReference type="Proteomes" id="UP000428260">
    <property type="component" value="Chromosome"/>
</dbReference>
<proteinExistence type="predicted"/>
<dbReference type="KEGG" id="mcos:GM418_15530"/>
<dbReference type="Gene3D" id="1.10.10.10">
    <property type="entry name" value="Winged helix-like DNA-binding domain superfamily/Winged helix DNA-binding domain"/>
    <property type="match status" value="1"/>
</dbReference>
<dbReference type="PROSITE" id="PS51688">
    <property type="entry name" value="ICA"/>
    <property type="match status" value="1"/>
</dbReference>
<dbReference type="Pfam" id="PF13884">
    <property type="entry name" value="Peptidase_S74"/>
    <property type="match status" value="1"/>
</dbReference>
<dbReference type="InterPro" id="IPR030392">
    <property type="entry name" value="S74_ICA"/>
</dbReference>
<organism evidence="3 4">
    <name type="scientific">Maribellus comscasis</name>
    <dbReference type="NCBI Taxonomy" id="2681766"/>
    <lineage>
        <taxon>Bacteria</taxon>
        <taxon>Pseudomonadati</taxon>
        <taxon>Bacteroidota</taxon>
        <taxon>Bacteroidia</taxon>
        <taxon>Marinilabiliales</taxon>
        <taxon>Prolixibacteraceae</taxon>
        <taxon>Maribellus</taxon>
    </lineage>
</organism>
<gene>
    <name evidence="3" type="ORF">GM418_15530</name>
</gene>
<evidence type="ECO:0000313" key="4">
    <source>
        <dbReference type="Proteomes" id="UP000428260"/>
    </source>
</evidence>
<evidence type="ECO:0000256" key="1">
    <source>
        <dbReference type="SAM" id="Coils"/>
    </source>
</evidence>
<dbReference type="RefSeq" id="WP_158867912.1">
    <property type="nucleotide sequence ID" value="NZ_CP046401.1"/>
</dbReference>
<dbReference type="InterPro" id="IPR036388">
    <property type="entry name" value="WH-like_DNA-bd_sf"/>
</dbReference>
<evidence type="ECO:0000313" key="3">
    <source>
        <dbReference type="EMBL" id="QGY45032.1"/>
    </source>
</evidence>
<feature type="domain" description="Peptidase S74" evidence="2">
    <location>
        <begin position="606"/>
        <end position="701"/>
    </location>
</feature>
<feature type="coiled-coil region" evidence="1">
    <location>
        <begin position="680"/>
        <end position="721"/>
    </location>
</feature>
<keyword evidence="4" id="KW-1185">Reference proteome</keyword>
<sequence>MKKYIALFALLNLVVLVVFSQVPNYFNYQAAVRNATGEIISNTNVSFRISILKDSESGSAVYVETHTVQTNEFGLVNLKIGDGTRVSGSFNPGNWGTNSHFIKIEMDAAGGSSYTEFGTSQLVAVPYAFHAKTVEEDNVDDADADPTNEVQTLSISGSDLSISDGNTITLPLGEGGDNWGTQMVVTDATLSGTGISTRPLSVVGDLTDDQTLSISGNELSISDGNSVTLPAGSESLWTKSGSNIYYNSGNIGIGTSNPNYPLDINGTLSYARLKASSDAALFIDRGDFGSFSTISFLNEGENKYWIGMAPNSDRFRISTLSNSLQGLEVDILGSVHFSENIFLTEGKNISIGVTNPYYPLEIKGGDIGCMKFFSSSSGTGTSDGFQVGLYSDNNATLNNHEDGDIVFGTNNITRMAISNDGHVSIGGNTHSDHLLNLFSYPSGPVYMSFQNYNAGTSSMDGFMIGTSSSNNAFLWNYENTSLNLGTNGRLRMTILNSGYVGIGTDTPDAGLHLKGTGYPASFMYIESSTGQDAGIRLYEGTEAKWHLFNNSAAGGLQIYNSDASTAIFAKQSNSYVGIRTTSPAYALHVNGDAAKTSGTTAWIISSDKRLKDIHGTYDKGLAAILELQPICYNYKKDNPRQLPSNKEQVGFVAQEVQKVFPEAVSQREDGYLDFNIHSINVAMVNAVKELNEENNQLKKQVENLENRLERMESLIGLSASK</sequence>
<keyword evidence="1" id="KW-0175">Coiled coil</keyword>
<name>A0A6I6JXZ2_9BACT</name>